<dbReference type="EMBL" id="LVYU01000135">
    <property type="protein sequence ID" value="KZA97271.1"/>
    <property type="molecule type" value="Genomic_DNA"/>
</dbReference>
<gene>
    <name evidence="2" type="ORF">A4A59_32395</name>
</gene>
<dbReference type="GO" id="GO:0004497">
    <property type="term" value="F:monooxygenase activity"/>
    <property type="evidence" value="ECO:0007669"/>
    <property type="project" value="TreeGrafter"/>
</dbReference>
<accession>A0A154IA39</accession>
<dbReference type="SUPFAM" id="SSF51905">
    <property type="entry name" value="FAD/NAD(P)-binding domain"/>
    <property type="match status" value="1"/>
</dbReference>
<name>A0A154IA39_RHILE</name>
<evidence type="ECO:0000256" key="1">
    <source>
        <dbReference type="ARBA" id="ARBA00023002"/>
    </source>
</evidence>
<reference evidence="2" key="1">
    <citation type="submission" date="2016-03" db="EMBL/GenBank/DDBJ databases">
        <title>Microsymbionts genomes from the relict species Vavilovia formosa.</title>
        <authorList>
            <person name="Chirak E."/>
            <person name="Kimeklis A."/>
            <person name="Kopat V."/>
            <person name="Andronov E."/>
        </authorList>
    </citation>
    <scope>NUCLEOTIDE SEQUENCE [LARGE SCALE GENOMIC DNA]</scope>
    <source>
        <strain evidence="2">Vaf12</strain>
    </source>
</reference>
<dbReference type="Pfam" id="PF13738">
    <property type="entry name" value="Pyr_redox_3"/>
    <property type="match status" value="1"/>
</dbReference>
<protein>
    <submittedName>
        <fullName evidence="2">Oxidoreductase</fullName>
    </submittedName>
</protein>
<evidence type="ECO:0000313" key="2">
    <source>
        <dbReference type="EMBL" id="KZA97271.1"/>
    </source>
</evidence>
<dbReference type="PANTHER" id="PTHR43539:SF91">
    <property type="entry name" value="FAD-DEPENDENT URATE HYDROXYLASE"/>
    <property type="match status" value="1"/>
</dbReference>
<sequence>MKTTPDERLRELERRAHDEMARIEALCAGWPTLGDEDRDDLHSVVICGAGLSGLSIAFALKRRGIRSVHVIDQSEEGREGPWITCARMQTLRSPKYLSGPDLGIPSLTLRSWYEALNGADAWEALDKIGRQDWMAYLIWFRRTVGIDVENSTTLSSISQAEGGLALTLSKGDGTSRTVTCRQLVMATGIDGCGGPRIPTMVKALPKSTWTHSNEPIPIDFLKGRDVAILGGGTSSFDWAVAALETGAREVTMFARSADLPRTEVLAWTNFPGFLGHFADLPDLERWRFAHLYFNFKVPPTQEQYDRACSHPGFTMQLGCGVRELSMDGGRIRLTTANGSHYTDHLLLGTGYEINFALRPELAGLAETAAFWKDRFQPPQGEENALLAGHPYLGPGFELTPRYAEAGWVSRIHMFNTGALASLGPISNGVTGLKYGVPRLVNALVKALFIEDSNRYLAALAAYDEPHFDPGIDEDVTTSREVLA</sequence>
<dbReference type="GO" id="GO:0050660">
    <property type="term" value="F:flavin adenine dinucleotide binding"/>
    <property type="evidence" value="ECO:0007669"/>
    <property type="project" value="TreeGrafter"/>
</dbReference>
<dbReference type="RefSeq" id="WP_062944843.1">
    <property type="nucleotide sequence ID" value="NZ_CP171848.1"/>
</dbReference>
<comment type="caution">
    <text evidence="2">The sequence shown here is derived from an EMBL/GenBank/DDBJ whole genome shotgun (WGS) entry which is preliminary data.</text>
</comment>
<proteinExistence type="predicted"/>
<organism evidence="2">
    <name type="scientific">Rhizobium leguminosarum</name>
    <dbReference type="NCBI Taxonomy" id="384"/>
    <lineage>
        <taxon>Bacteria</taxon>
        <taxon>Pseudomonadati</taxon>
        <taxon>Pseudomonadota</taxon>
        <taxon>Alphaproteobacteria</taxon>
        <taxon>Hyphomicrobiales</taxon>
        <taxon>Rhizobiaceae</taxon>
        <taxon>Rhizobium/Agrobacterium group</taxon>
        <taxon>Rhizobium</taxon>
    </lineage>
</organism>
<keyword evidence="1" id="KW-0560">Oxidoreductase</keyword>
<dbReference type="Gene3D" id="3.50.50.60">
    <property type="entry name" value="FAD/NAD(P)-binding domain"/>
    <property type="match status" value="1"/>
</dbReference>
<dbReference type="InterPro" id="IPR050982">
    <property type="entry name" value="Auxin_biosynth/cation_transpt"/>
</dbReference>
<dbReference type="AlphaFoldDB" id="A0A154IA39"/>
<dbReference type="InterPro" id="IPR036188">
    <property type="entry name" value="FAD/NAD-bd_sf"/>
</dbReference>
<dbReference type="PANTHER" id="PTHR43539">
    <property type="entry name" value="FLAVIN-BINDING MONOOXYGENASE-LIKE PROTEIN (AFU_ORTHOLOGUE AFUA_4G09220)"/>
    <property type="match status" value="1"/>
</dbReference>